<gene>
    <name evidence="3" type="ORF">EV207_10514</name>
</gene>
<dbReference type="Proteomes" id="UP000295416">
    <property type="component" value="Unassembled WGS sequence"/>
</dbReference>
<dbReference type="SUPFAM" id="SSF53335">
    <property type="entry name" value="S-adenosyl-L-methionine-dependent methyltransferases"/>
    <property type="match status" value="1"/>
</dbReference>
<organism evidence="3 4">
    <name type="scientific">Scopulibacillus darangshiensis</name>
    <dbReference type="NCBI Taxonomy" id="442528"/>
    <lineage>
        <taxon>Bacteria</taxon>
        <taxon>Bacillati</taxon>
        <taxon>Bacillota</taxon>
        <taxon>Bacilli</taxon>
        <taxon>Bacillales</taxon>
        <taxon>Sporolactobacillaceae</taxon>
        <taxon>Scopulibacillus</taxon>
    </lineage>
</organism>
<reference evidence="3 4" key="1">
    <citation type="submission" date="2019-03" db="EMBL/GenBank/DDBJ databases">
        <title>Genomic Encyclopedia of Type Strains, Phase IV (KMG-IV): sequencing the most valuable type-strain genomes for metagenomic binning, comparative biology and taxonomic classification.</title>
        <authorList>
            <person name="Goeker M."/>
        </authorList>
    </citation>
    <scope>NUCLEOTIDE SEQUENCE [LARGE SCALE GENOMIC DNA]</scope>
    <source>
        <strain evidence="3 4">DSM 19377</strain>
    </source>
</reference>
<dbReference type="PANTHER" id="PTHR43542:SF1">
    <property type="entry name" value="METHYLTRANSFERASE"/>
    <property type="match status" value="1"/>
</dbReference>
<dbReference type="Pfam" id="PF03602">
    <property type="entry name" value="Cons_hypoth95"/>
    <property type="match status" value="1"/>
</dbReference>
<dbReference type="AlphaFoldDB" id="A0A4V2SNA6"/>
<dbReference type="PROSITE" id="PS00092">
    <property type="entry name" value="N6_MTASE"/>
    <property type="match status" value="1"/>
</dbReference>
<keyword evidence="1 3" id="KW-0489">Methyltransferase</keyword>
<comment type="caution">
    <text evidence="3">The sequence shown here is derived from an EMBL/GenBank/DDBJ whole genome shotgun (WGS) entry which is preliminary data.</text>
</comment>
<keyword evidence="2 3" id="KW-0808">Transferase</keyword>
<dbReference type="GO" id="GO:0031167">
    <property type="term" value="P:rRNA methylation"/>
    <property type="evidence" value="ECO:0007669"/>
    <property type="project" value="InterPro"/>
</dbReference>
<evidence type="ECO:0000256" key="1">
    <source>
        <dbReference type="ARBA" id="ARBA00022603"/>
    </source>
</evidence>
<dbReference type="InterPro" id="IPR029063">
    <property type="entry name" value="SAM-dependent_MTases_sf"/>
</dbReference>
<evidence type="ECO:0000313" key="4">
    <source>
        <dbReference type="Proteomes" id="UP000295416"/>
    </source>
</evidence>
<dbReference type="GO" id="GO:0008168">
    <property type="term" value="F:methyltransferase activity"/>
    <property type="evidence" value="ECO:0007669"/>
    <property type="project" value="UniProtKB-KW"/>
</dbReference>
<dbReference type="PANTHER" id="PTHR43542">
    <property type="entry name" value="METHYLTRANSFERASE"/>
    <property type="match status" value="1"/>
</dbReference>
<proteinExistence type="predicted"/>
<dbReference type="InterPro" id="IPR002052">
    <property type="entry name" value="DNA_methylase_N6_adenine_CS"/>
</dbReference>
<dbReference type="OrthoDB" id="9803017at2"/>
<dbReference type="EMBL" id="SLXK01000005">
    <property type="protein sequence ID" value="TCP30486.1"/>
    <property type="molecule type" value="Genomic_DNA"/>
</dbReference>
<dbReference type="GO" id="GO:0003676">
    <property type="term" value="F:nucleic acid binding"/>
    <property type="evidence" value="ECO:0007669"/>
    <property type="project" value="InterPro"/>
</dbReference>
<evidence type="ECO:0000313" key="3">
    <source>
        <dbReference type="EMBL" id="TCP30486.1"/>
    </source>
</evidence>
<dbReference type="NCBIfam" id="TIGR00095">
    <property type="entry name" value="16S rRNA (guanine(966)-N(2))-methyltransferase RsmD"/>
    <property type="match status" value="1"/>
</dbReference>
<protein>
    <submittedName>
        <fullName evidence="3">16S rRNA (Guanine(966)-N(2))-methyltransferase RsmD</fullName>
    </submittedName>
</protein>
<evidence type="ECO:0000256" key="2">
    <source>
        <dbReference type="ARBA" id="ARBA00022679"/>
    </source>
</evidence>
<sequence>MRVIAGVCKGRPLKAVGGNNTRPTTDKVKETIFNMIGPFFSGGQALDLYSGSGGLGIEALSRGIDQAVFIDKFGPAIAAIKENVSRCHFKEKADIYRNTVNRALAILTKREAQFDLVFMDPPYAKQQISKEINLLLKGNLLKEEAIVVVEHDDAICLPEYFSTSLKQWKHQTYHGKTAVSIYRYLREENEGDYE</sequence>
<dbReference type="CDD" id="cd02440">
    <property type="entry name" value="AdoMet_MTases"/>
    <property type="match status" value="1"/>
</dbReference>
<accession>A0A4V2SNA6</accession>
<name>A0A4V2SNA6_9BACL</name>
<dbReference type="PIRSF" id="PIRSF004553">
    <property type="entry name" value="CHP00095"/>
    <property type="match status" value="1"/>
</dbReference>
<dbReference type="RefSeq" id="WP_132744394.1">
    <property type="nucleotide sequence ID" value="NZ_SLXK01000005.1"/>
</dbReference>
<dbReference type="InterPro" id="IPR004398">
    <property type="entry name" value="RNA_MeTrfase_RsmD"/>
</dbReference>
<keyword evidence="4" id="KW-1185">Reference proteome</keyword>
<dbReference type="Gene3D" id="3.40.50.150">
    <property type="entry name" value="Vaccinia Virus protein VP39"/>
    <property type="match status" value="1"/>
</dbReference>